<feature type="signal peptide" evidence="11">
    <location>
        <begin position="1"/>
        <end position="22"/>
    </location>
</feature>
<dbReference type="InterPro" id="IPR050727">
    <property type="entry name" value="GH43_arabinanases"/>
</dbReference>
<dbReference type="GO" id="GO:0046558">
    <property type="term" value="F:arabinan endo-1,5-alpha-L-arabinosidase activity"/>
    <property type="evidence" value="ECO:0007669"/>
    <property type="project" value="UniProtKB-EC"/>
</dbReference>
<evidence type="ECO:0000256" key="2">
    <source>
        <dbReference type="ARBA" id="ARBA00004834"/>
    </source>
</evidence>
<evidence type="ECO:0000256" key="4">
    <source>
        <dbReference type="ARBA" id="ARBA00012586"/>
    </source>
</evidence>
<keyword evidence="5 11" id="KW-0732">Signal</keyword>
<dbReference type="PANTHER" id="PTHR43301:SF5">
    <property type="entry name" value="ARABINAN ENDO-1,5-ALPHA-L-ARABINOSIDASE D-RELATED"/>
    <property type="match status" value="1"/>
</dbReference>
<dbReference type="Pfam" id="PF04616">
    <property type="entry name" value="Glyco_hydro_43"/>
    <property type="match status" value="1"/>
</dbReference>
<dbReference type="PIRSF" id="PIRSF026534">
    <property type="entry name" value="Endo_alpha-L-arabinosidase"/>
    <property type="match status" value="1"/>
</dbReference>
<keyword evidence="7 8" id="KW-0326">Glycosidase</keyword>
<keyword evidence="13" id="KW-1185">Reference proteome</keyword>
<accession>A0A1L9R4I8</accession>
<comment type="similarity">
    <text evidence="3 8">Belongs to the glycosyl hydrolase 43 family.</text>
</comment>
<comment type="catalytic activity">
    <reaction evidence="1 8">
        <text>Endohydrolysis of (1-&gt;5)-alpha-arabinofuranosidic linkages in (1-&gt;5)-arabinans.</text>
        <dbReference type="EC" id="3.2.1.99"/>
    </reaction>
</comment>
<evidence type="ECO:0000256" key="5">
    <source>
        <dbReference type="ARBA" id="ARBA00022729"/>
    </source>
</evidence>
<evidence type="ECO:0000313" key="12">
    <source>
        <dbReference type="EMBL" id="OJJ29845.1"/>
    </source>
</evidence>
<dbReference type="UniPathway" id="UPA00667"/>
<evidence type="ECO:0000313" key="13">
    <source>
        <dbReference type="Proteomes" id="UP000184383"/>
    </source>
</evidence>
<evidence type="ECO:0000256" key="10">
    <source>
        <dbReference type="PIRSR" id="PIRSR606710-2"/>
    </source>
</evidence>
<protein>
    <recommendedName>
        <fullName evidence="4 8">Arabinan endo-1,5-alpha-L-arabinosidase</fullName>
        <ecNumber evidence="4 8">3.2.1.99</ecNumber>
    </recommendedName>
</protein>
<reference evidence="13" key="1">
    <citation type="journal article" date="2017" name="Genome Biol.">
        <title>Comparative genomics reveals high biological diversity and specific adaptations in the industrially and medically important fungal genus Aspergillus.</title>
        <authorList>
            <person name="de Vries R.P."/>
            <person name="Riley R."/>
            <person name="Wiebenga A."/>
            <person name="Aguilar-Osorio G."/>
            <person name="Amillis S."/>
            <person name="Uchima C.A."/>
            <person name="Anderluh G."/>
            <person name="Asadollahi M."/>
            <person name="Askin M."/>
            <person name="Barry K."/>
            <person name="Battaglia E."/>
            <person name="Bayram O."/>
            <person name="Benocci T."/>
            <person name="Braus-Stromeyer S.A."/>
            <person name="Caldana C."/>
            <person name="Canovas D."/>
            <person name="Cerqueira G.C."/>
            <person name="Chen F."/>
            <person name="Chen W."/>
            <person name="Choi C."/>
            <person name="Clum A."/>
            <person name="Dos Santos R.A."/>
            <person name="Damasio A.R."/>
            <person name="Diallinas G."/>
            <person name="Emri T."/>
            <person name="Fekete E."/>
            <person name="Flipphi M."/>
            <person name="Freyberg S."/>
            <person name="Gallo A."/>
            <person name="Gournas C."/>
            <person name="Habgood R."/>
            <person name="Hainaut M."/>
            <person name="Harispe M.L."/>
            <person name="Henrissat B."/>
            <person name="Hilden K.S."/>
            <person name="Hope R."/>
            <person name="Hossain A."/>
            <person name="Karabika E."/>
            <person name="Karaffa L."/>
            <person name="Karanyi Z."/>
            <person name="Krasevec N."/>
            <person name="Kuo A."/>
            <person name="Kusch H."/>
            <person name="LaButti K."/>
            <person name="Lagendijk E.L."/>
            <person name="Lapidus A."/>
            <person name="Levasseur A."/>
            <person name="Lindquist E."/>
            <person name="Lipzen A."/>
            <person name="Logrieco A.F."/>
            <person name="MacCabe A."/>
            <person name="Maekelae M.R."/>
            <person name="Malavazi I."/>
            <person name="Melin P."/>
            <person name="Meyer V."/>
            <person name="Mielnichuk N."/>
            <person name="Miskei M."/>
            <person name="Molnar A.P."/>
            <person name="Mule G."/>
            <person name="Ngan C.Y."/>
            <person name="Orejas M."/>
            <person name="Orosz E."/>
            <person name="Ouedraogo J.P."/>
            <person name="Overkamp K.M."/>
            <person name="Park H.-S."/>
            <person name="Perrone G."/>
            <person name="Piumi F."/>
            <person name="Punt P.J."/>
            <person name="Ram A.F."/>
            <person name="Ramon A."/>
            <person name="Rauscher S."/>
            <person name="Record E."/>
            <person name="Riano-Pachon D.M."/>
            <person name="Robert V."/>
            <person name="Roehrig J."/>
            <person name="Ruller R."/>
            <person name="Salamov A."/>
            <person name="Salih N.S."/>
            <person name="Samson R.A."/>
            <person name="Sandor E."/>
            <person name="Sanguinetti M."/>
            <person name="Schuetze T."/>
            <person name="Sepcic K."/>
            <person name="Shelest E."/>
            <person name="Sherlock G."/>
            <person name="Sophianopoulou V."/>
            <person name="Squina F.M."/>
            <person name="Sun H."/>
            <person name="Susca A."/>
            <person name="Todd R.B."/>
            <person name="Tsang A."/>
            <person name="Unkles S.E."/>
            <person name="van de Wiele N."/>
            <person name="van Rossen-Uffink D."/>
            <person name="Oliveira J.V."/>
            <person name="Vesth T.C."/>
            <person name="Visser J."/>
            <person name="Yu J.-H."/>
            <person name="Zhou M."/>
            <person name="Andersen M.R."/>
            <person name="Archer D.B."/>
            <person name="Baker S.E."/>
            <person name="Benoit I."/>
            <person name="Brakhage A.A."/>
            <person name="Braus G.H."/>
            <person name="Fischer R."/>
            <person name="Frisvad J.C."/>
            <person name="Goldman G.H."/>
            <person name="Houbraken J."/>
            <person name="Oakley B."/>
            <person name="Pocsi I."/>
            <person name="Scazzocchio C."/>
            <person name="Seiboth B."/>
            <person name="vanKuyk P.A."/>
            <person name="Wortman J."/>
            <person name="Dyer P.S."/>
            <person name="Grigoriev I.V."/>
        </authorList>
    </citation>
    <scope>NUCLEOTIDE SEQUENCE [LARGE SCALE GENOMIC DNA]</scope>
    <source>
        <strain evidence="13">DTO 134E9</strain>
    </source>
</reference>
<dbReference type="EMBL" id="KV878218">
    <property type="protein sequence ID" value="OJJ29845.1"/>
    <property type="molecule type" value="Genomic_DNA"/>
</dbReference>
<organism evidence="12 13">
    <name type="scientific">Aspergillus wentii DTO 134E9</name>
    <dbReference type="NCBI Taxonomy" id="1073089"/>
    <lineage>
        <taxon>Eukaryota</taxon>
        <taxon>Fungi</taxon>
        <taxon>Dikarya</taxon>
        <taxon>Ascomycota</taxon>
        <taxon>Pezizomycotina</taxon>
        <taxon>Eurotiomycetes</taxon>
        <taxon>Eurotiomycetidae</taxon>
        <taxon>Eurotiales</taxon>
        <taxon>Aspergillaceae</taxon>
        <taxon>Aspergillus</taxon>
        <taxon>Aspergillus subgen. Cremei</taxon>
    </lineage>
</organism>
<evidence type="ECO:0000256" key="6">
    <source>
        <dbReference type="ARBA" id="ARBA00022801"/>
    </source>
</evidence>
<evidence type="ECO:0000256" key="8">
    <source>
        <dbReference type="PIRNR" id="PIRNR026534"/>
    </source>
</evidence>
<dbReference type="Proteomes" id="UP000184383">
    <property type="component" value="Unassembled WGS sequence"/>
</dbReference>
<dbReference type="VEuPathDB" id="FungiDB:ASPWEDRAFT_121698"/>
<proteinExistence type="inferred from homology"/>
<gene>
    <name evidence="12" type="ORF">ASPWEDRAFT_121698</name>
</gene>
<evidence type="ECO:0000256" key="1">
    <source>
        <dbReference type="ARBA" id="ARBA00000375"/>
    </source>
</evidence>
<dbReference type="AlphaFoldDB" id="A0A1L9R4I8"/>
<evidence type="ECO:0000256" key="3">
    <source>
        <dbReference type="ARBA" id="ARBA00009865"/>
    </source>
</evidence>
<evidence type="ECO:0000256" key="9">
    <source>
        <dbReference type="PIRSR" id="PIRSR606710-1"/>
    </source>
</evidence>
<feature type="site" description="Important for catalytic activity, responsible for pKa modulation of the active site Glu and correct orientation of both the proton donor and substrate" evidence="10">
    <location>
        <position position="180"/>
    </location>
</feature>
<dbReference type="SUPFAM" id="SSF75005">
    <property type="entry name" value="Arabinanase/levansucrase/invertase"/>
    <property type="match status" value="1"/>
</dbReference>
<dbReference type="GeneID" id="63744949"/>
<dbReference type="Gene3D" id="2.115.10.20">
    <property type="entry name" value="Glycosyl hydrolase domain, family 43"/>
    <property type="match status" value="1"/>
</dbReference>
<evidence type="ECO:0000256" key="7">
    <source>
        <dbReference type="ARBA" id="ARBA00023295"/>
    </source>
</evidence>
<dbReference type="CDD" id="cd18831">
    <property type="entry name" value="GH43_AnAbnA-like"/>
    <property type="match status" value="1"/>
</dbReference>
<evidence type="ECO:0000256" key="11">
    <source>
        <dbReference type="SAM" id="SignalP"/>
    </source>
</evidence>
<dbReference type="GO" id="GO:0031222">
    <property type="term" value="P:arabinan catabolic process"/>
    <property type="evidence" value="ECO:0007669"/>
    <property type="project" value="UniProtKB-UniPathway"/>
</dbReference>
<dbReference type="EC" id="3.2.1.99" evidence="4 8"/>
<comment type="pathway">
    <text evidence="2 8">Glycan metabolism; L-arabinan degradation.</text>
</comment>
<name>A0A1L9R4I8_ASPWE</name>
<feature type="chain" id="PRO_5013086674" description="Arabinan endo-1,5-alpha-L-arabinosidase" evidence="11">
    <location>
        <begin position="23"/>
        <end position="378"/>
    </location>
</feature>
<dbReference type="InterPro" id="IPR016840">
    <property type="entry name" value="Glyco_hydro_43_endo_a_Ara-ase"/>
</dbReference>
<dbReference type="InterPro" id="IPR023296">
    <property type="entry name" value="Glyco_hydro_beta-prop_sf"/>
</dbReference>
<keyword evidence="6 8" id="KW-0378">Hydrolase</keyword>
<feature type="active site" description="Proton acceptor" evidence="9">
    <location>
        <position position="60"/>
    </location>
</feature>
<sequence length="378" mass="41710">MVSFTSWFLPLAVSYLASSAIAAPVNENNKHVPSQEDFANAINPTTAFPEPNWAGVSAHDPNIVEHNGFFYMFKGGVHVPIHKATNMNGPWKDIGAVLDKDSVINKANKSRPWAPTTIYYNPTKKFYCFYAISQGGSRNSAIGVASSDSIEGTWTDHGALVQTGQNQPEVVPYTETNAIDPAFIIDHKTGQPHLLYGSYWSTIWSLPLEHDLLSVKNYKNPDASHLAFVPEAKSKPEEGAYMTFHDGYYYLWFSHGKCCNFEKGFPAQGQEYNIRVGRSKNINGPFVDKSGTELLKGGGTIVYQSNHGNTYAPGGLGVIESASTEGDKDVLYFHYLNKTMGYGFTKAQLGWTYLEYDNGWPVAKADDKPAYAKGAKKD</sequence>
<dbReference type="OrthoDB" id="195678at2759"/>
<dbReference type="PANTHER" id="PTHR43301">
    <property type="entry name" value="ARABINAN ENDO-1,5-ALPHA-L-ARABINOSIDASE"/>
    <property type="match status" value="1"/>
</dbReference>
<dbReference type="STRING" id="1073089.A0A1L9R4I8"/>
<feature type="active site" description="Proton donor" evidence="9">
    <location>
        <position position="238"/>
    </location>
</feature>
<dbReference type="InterPro" id="IPR006710">
    <property type="entry name" value="Glyco_hydro_43"/>
</dbReference>
<dbReference type="RefSeq" id="XP_040683522.1">
    <property type="nucleotide sequence ID" value="XM_040829101.1"/>
</dbReference>